<dbReference type="NCBIfam" id="TIGR02488">
    <property type="entry name" value="flgG_G_neg"/>
    <property type="match status" value="1"/>
</dbReference>
<dbReference type="AlphaFoldDB" id="M4VZ44"/>
<dbReference type="EMBL" id="CP003538">
    <property type="protein sequence ID" value="AGH98444.1"/>
    <property type="molecule type" value="Genomic_DNA"/>
</dbReference>
<comment type="similarity">
    <text evidence="2 6">Belongs to the flagella basal body rod proteins family.</text>
</comment>
<dbReference type="PANTHER" id="PTHR30435:SF19">
    <property type="entry name" value="FLAGELLAR BASAL-BODY ROD PROTEIN FLGG"/>
    <property type="match status" value="1"/>
</dbReference>
<evidence type="ECO:0000256" key="6">
    <source>
        <dbReference type="RuleBase" id="RU362116"/>
    </source>
</evidence>
<feature type="domain" description="Flagellar hook protein FlgE/F/G-like D1" evidence="9">
    <location>
        <begin position="97"/>
        <end position="160"/>
    </location>
</feature>
<dbReference type="PANTHER" id="PTHR30435">
    <property type="entry name" value="FLAGELLAR PROTEIN"/>
    <property type="match status" value="1"/>
</dbReference>
<protein>
    <recommendedName>
        <fullName evidence="3 5">Flagellar basal-body rod protein FlgG</fullName>
    </recommendedName>
</protein>
<evidence type="ECO:0000256" key="2">
    <source>
        <dbReference type="ARBA" id="ARBA00009677"/>
    </source>
</evidence>
<dbReference type="SUPFAM" id="SSF117143">
    <property type="entry name" value="Flagellar hook protein flgE"/>
    <property type="match status" value="1"/>
</dbReference>
<evidence type="ECO:0000256" key="5">
    <source>
        <dbReference type="NCBIfam" id="TIGR02488"/>
    </source>
</evidence>
<evidence type="ECO:0000259" key="7">
    <source>
        <dbReference type="Pfam" id="PF00460"/>
    </source>
</evidence>
<evidence type="ECO:0000256" key="1">
    <source>
        <dbReference type="ARBA" id="ARBA00004117"/>
    </source>
</evidence>
<proteinExistence type="inferred from homology"/>
<dbReference type="InterPro" id="IPR020013">
    <property type="entry name" value="Flagellar_FlgE/F/G"/>
</dbReference>
<evidence type="ECO:0000256" key="4">
    <source>
        <dbReference type="ARBA" id="ARBA00023143"/>
    </source>
</evidence>
<keyword evidence="4 6" id="KW-0975">Bacterial flagellum</keyword>
<dbReference type="GO" id="GO:0009426">
    <property type="term" value="C:bacterial-type flagellum basal body, distal rod"/>
    <property type="evidence" value="ECO:0007669"/>
    <property type="project" value="UniProtKB-UniRule"/>
</dbReference>
<keyword evidence="10" id="KW-0966">Cell projection</keyword>
<dbReference type="Pfam" id="PF22692">
    <property type="entry name" value="LlgE_F_G_D1"/>
    <property type="match status" value="1"/>
</dbReference>
<dbReference type="InterPro" id="IPR012834">
    <property type="entry name" value="FlgG_G_neg"/>
</dbReference>
<sequence length="262" mass="28249">MMRSLDIGATGMQAQQMNVDVISQNIANMTTTGYKRRRADFKDLMYQNITRPGTTSSDAGTIVPAGLQMGLGVRAAGVYRIHEQGTLKVTENPLDLAINGDGFFQVELPSGETAYTRDGVFQVNQDGELVTGMGYLLQPGIVIPEDATDIEINESGQVFAKIQNQVNMQEVGQIELSTFVNPAGLDAIGDNLLLETEASGAPVNGNPNEDNFGSIRQGILESSNVNVVEEITNLISAQRAYEMNSKVISASDEMLSTVVQLR</sequence>
<organism evidence="10 11">
    <name type="scientific">Micavibrio aeruginosavorus EPB</name>
    <dbReference type="NCBI Taxonomy" id="349215"/>
    <lineage>
        <taxon>Bacteria</taxon>
        <taxon>Pseudomonadati</taxon>
        <taxon>Bdellovibrionota</taxon>
        <taxon>Bdellovibrionia</taxon>
        <taxon>Bdellovibrionales</taxon>
        <taxon>Pseudobdellovibrionaceae</taxon>
        <taxon>Micavibrio</taxon>
    </lineage>
</organism>
<dbReference type="InterPro" id="IPR053967">
    <property type="entry name" value="LlgE_F_G-like_D1"/>
</dbReference>
<gene>
    <name evidence="10" type="ORF">A11S_1640</name>
</gene>
<evidence type="ECO:0000313" key="10">
    <source>
        <dbReference type="EMBL" id="AGH98444.1"/>
    </source>
</evidence>
<keyword evidence="10" id="KW-0282">Flagellum</keyword>
<evidence type="ECO:0000259" key="9">
    <source>
        <dbReference type="Pfam" id="PF22692"/>
    </source>
</evidence>
<evidence type="ECO:0000313" key="11">
    <source>
        <dbReference type="Proteomes" id="UP000011932"/>
    </source>
</evidence>
<dbReference type="Pfam" id="PF06429">
    <property type="entry name" value="Flg_bbr_C"/>
    <property type="match status" value="1"/>
</dbReference>
<dbReference type="KEGG" id="man:A11S_1640"/>
<dbReference type="InterPro" id="IPR001444">
    <property type="entry name" value="Flag_bb_rod_N"/>
</dbReference>
<dbReference type="Pfam" id="PF00460">
    <property type="entry name" value="Flg_bb_rod"/>
    <property type="match status" value="1"/>
</dbReference>
<dbReference type="Proteomes" id="UP000011932">
    <property type="component" value="Chromosome"/>
</dbReference>
<evidence type="ECO:0000256" key="3">
    <source>
        <dbReference type="ARBA" id="ARBA00017948"/>
    </source>
</evidence>
<dbReference type="InterPro" id="IPR037925">
    <property type="entry name" value="FlgE/F/G-like"/>
</dbReference>
<dbReference type="HOGENOM" id="CLU_013687_0_1_5"/>
<comment type="subcellular location">
    <subcellularLocation>
        <location evidence="1 6">Bacterial flagellum basal body</location>
    </subcellularLocation>
</comment>
<feature type="domain" description="Flagellar basal body rod protein N-terminal" evidence="7">
    <location>
        <begin position="5"/>
        <end position="35"/>
    </location>
</feature>
<dbReference type="InterPro" id="IPR010930">
    <property type="entry name" value="Flg_bb/hook_C_dom"/>
</dbReference>
<dbReference type="STRING" id="349215.A11S_1640"/>
<dbReference type="NCBIfam" id="TIGR03506">
    <property type="entry name" value="FlgEFG_subfam"/>
    <property type="match status" value="2"/>
</dbReference>
<dbReference type="PATRIC" id="fig|349215.9.peg.1584"/>
<keyword evidence="10" id="KW-0969">Cilium</keyword>
<evidence type="ECO:0000259" key="8">
    <source>
        <dbReference type="Pfam" id="PF06429"/>
    </source>
</evidence>
<feature type="domain" description="Flagellar basal-body/hook protein C-terminal" evidence="8">
    <location>
        <begin position="216"/>
        <end position="261"/>
    </location>
</feature>
<name>M4VZ44_9BACT</name>
<reference evidence="10 11" key="1">
    <citation type="journal article" date="2013" name="ISME J.">
        <title>By their genes ye shall know them: genomic signatures of predatory bacteria.</title>
        <authorList>
            <person name="Pasternak Z."/>
            <person name="Pietrokovski S."/>
            <person name="Rotem O."/>
            <person name="Gophna U."/>
            <person name="Lurie-Weinberger M.N."/>
            <person name="Jurkevitch E."/>
        </authorList>
    </citation>
    <scope>NUCLEOTIDE SEQUENCE [LARGE SCALE GENOMIC DNA]</scope>
    <source>
        <strain evidence="10">EPB</strain>
    </source>
</reference>
<dbReference type="GO" id="GO:0071978">
    <property type="term" value="P:bacterial-type flagellum-dependent swarming motility"/>
    <property type="evidence" value="ECO:0007669"/>
    <property type="project" value="TreeGrafter"/>
</dbReference>
<accession>M4VZ44</accession>